<protein>
    <submittedName>
        <fullName evidence="1">Uncharacterized protein</fullName>
    </submittedName>
</protein>
<evidence type="ECO:0000313" key="1">
    <source>
        <dbReference type="EMBL" id="OGG06708.1"/>
    </source>
</evidence>
<accession>A0A1F5Z2M1</accession>
<dbReference type="EMBL" id="MFIX01000010">
    <property type="protein sequence ID" value="OGG06708.1"/>
    <property type="molecule type" value="Genomic_DNA"/>
</dbReference>
<name>A0A1F5Z2M1_9BACT</name>
<dbReference type="Proteomes" id="UP000179129">
    <property type="component" value="Unassembled WGS sequence"/>
</dbReference>
<organism evidence="1 2">
    <name type="scientific">Candidatus Glassbacteria bacterium RIFCSPLOWO2_12_FULL_58_11</name>
    <dbReference type="NCBI Taxonomy" id="1817867"/>
    <lineage>
        <taxon>Bacteria</taxon>
        <taxon>Candidatus Glassiibacteriota</taxon>
    </lineage>
</organism>
<dbReference type="AlphaFoldDB" id="A0A1F5Z2M1"/>
<sequence length="211" mass="23022">MSKPDRPGGAALLRVVVDIRDFHIVDVKAVFRGIAAPHHQPIDLIVDLGDTGQHGEDPAHIARGARSPADLLVGETDRTDRLLCGLAEFAALDGQAFQFDGFHSQPGQDDTRAPGPYHHIRYQSGFVAGVADLEELVAELNALKGEFPEAVRDRAQAGADNQHVRSRERRCGLGISHRAGDRARFLFPALRRRRILAPGGNRPVHDCQKGD</sequence>
<proteinExistence type="predicted"/>
<reference evidence="1 2" key="1">
    <citation type="journal article" date="2016" name="Nat. Commun.">
        <title>Thousands of microbial genomes shed light on interconnected biogeochemical processes in an aquifer system.</title>
        <authorList>
            <person name="Anantharaman K."/>
            <person name="Brown C.T."/>
            <person name="Hug L.A."/>
            <person name="Sharon I."/>
            <person name="Castelle C.J."/>
            <person name="Probst A.J."/>
            <person name="Thomas B.C."/>
            <person name="Singh A."/>
            <person name="Wilkins M.J."/>
            <person name="Karaoz U."/>
            <person name="Brodie E.L."/>
            <person name="Williams K.H."/>
            <person name="Hubbard S.S."/>
            <person name="Banfield J.F."/>
        </authorList>
    </citation>
    <scope>NUCLEOTIDE SEQUENCE [LARGE SCALE GENOMIC DNA]</scope>
</reference>
<gene>
    <name evidence="1" type="ORF">A3F83_07600</name>
</gene>
<comment type="caution">
    <text evidence="1">The sequence shown here is derived from an EMBL/GenBank/DDBJ whole genome shotgun (WGS) entry which is preliminary data.</text>
</comment>
<evidence type="ECO:0000313" key="2">
    <source>
        <dbReference type="Proteomes" id="UP000179129"/>
    </source>
</evidence>